<feature type="domain" description="F-box" evidence="1">
    <location>
        <begin position="72"/>
        <end position="124"/>
    </location>
</feature>
<dbReference type="InterPro" id="IPR001810">
    <property type="entry name" value="F-box_dom"/>
</dbReference>
<gene>
    <name evidence="2" type="ORF">M413DRAFT_444306</name>
</gene>
<dbReference type="EMBL" id="KN831777">
    <property type="protein sequence ID" value="KIM42601.1"/>
    <property type="molecule type" value="Genomic_DNA"/>
</dbReference>
<reference evidence="3" key="2">
    <citation type="submission" date="2015-01" db="EMBL/GenBank/DDBJ databases">
        <title>Evolutionary Origins and Diversification of the Mycorrhizal Mutualists.</title>
        <authorList>
            <consortium name="DOE Joint Genome Institute"/>
            <consortium name="Mycorrhizal Genomics Consortium"/>
            <person name="Kohler A."/>
            <person name="Kuo A."/>
            <person name="Nagy L.G."/>
            <person name="Floudas D."/>
            <person name="Copeland A."/>
            <person name="Barry K.W."/>
            <person name="Cichocki N."/>
            <person name="Veneault-Fourrey C."/>
            <person name="LaButti K."/>
            <person name="Lindquist E.A."/>
            <person name="Lipzen A."/>
            <person name="Lundell T."/>
            <person name="Morin E."/>
            <person name="Murat C."/>
            <person name="Riley R."/>
            <person name="Ohm R."/>
            <person name="Sun H."/>
            <person name="Tunlid A."/>
            <person name="Henrissat B."/>
            <person name="Grigoriev I.V."/>
            <person name="Hibbett D.S."/>
            <person name="Martin F."/>
        </authorList>
    </citation>
    <scope>NUCLEOTIDE SEQUENCE [LARGE SCALE GENOMIC DNA]</scope>
    <source>
        <strain evidence="3">h7</strain>
    </source>
</reference>
<reference evidence="2 3" key="1">
    <citation type="submission" date="2014-04" db="EMBL/GenBank/DDBJ databases">
        <authorList>
            <consortium name="DOE Joint Genome Institute"/>
            <person name="Kuo A."/>
            <person name="Gay G."/>
            <person name="Dore J."/>
            <person name="Kohler A."/>
            <person name="Nagy L.G."/>
            <person name="Floudas D."/>
            <person name="Copeland A."/>
            <person name="Barry K.W."/>
            <person name="Cichocki N."/>
            <person name="Veneault-Fourrey C."/>
            <person name="LaButti K."/>
            <person name="Lindquist E.A."/>
            <person name="Lipzen A."/>
            <person name="Lundell T."/>
            <person name="Morin E."/>
            <person name="Murat C."/>
            <person name="Sun H."/>
            <person name="Tunlid A."/>
            <person name="Henrissat B."/>
            <person name="Grigoriev I.V."/>
            <person name="Hibbett D.S."/>
            <person name="Martin F."/>
            <person name="Nordberg H.P."/>
            <person name="Cantor M.N."/>
            <person name="Hua S.X."/>
        </authorList>
    </citation>
    <scope>NUCLEOTIDE SEQUENCE [LARGE SCALE GENOMIC DNA]</scope>
    <source>
        <strain evidence="3">h7</strain>
    </source>
</reference>
<name>A0A0C3CG92_HEBCY</name>
<dbReference type="OrthoDB" id="2269034at2759"/>
<evidence type="ECO:0000259" key="1">
    <source>
        <dbReference type="Pfam" id="PF12937"/>
    </source>
</evidence>
<proteinExistence type="predicted"/>
<evidence type="ECO:0000313" key="3">
    <source>
        <dbReference type="Proteomes" id="UP000053424"/>
    </source>
</evidence>
<dbReference type="HOGENOM" id="CLU_018544_14_1_1"/>
<organism evidence="2 3">
    <name type="scientific">Hebeloma cylindrosporum</name>
    <dbReference type="NCBI Taxonomy" id="76867"/>
    <lineage>
        <taxon>Eukaryota</taxon>
        <taxon>Fungi</taxon>
        <taxon>Dikarya</taxon>
        <taxon>Basidiomycota</taxon>
        <taxon>Agaricomycotina</taxon>
        <taxon>Agaricomycetes</taxon>
        <taxon>Agaricomycetidae</taxon>
        <taxon>Agaricales</taxon>
        <taxon>Agaricineae</taxon>
        <taxon>Hymenogastraceae</taxon>
        <taxon>Hebeloma</taxon>
    </lineage>
</organism>
<protein>
    <recommendedName>
        <fullName evidence="1">F-box domain-containing protein</fullName>
    </recommendedName>
</protein>
<dbReference type="Gene3D" id="1.20.1280.50">
    <property type="match status" value="1"/>
</dbReference>
<evidence type="ECO:0000313" key="2">
    <source>
        <dbReference type="EMBL" id="KIM42601.1"/>
    </source>
</evidence>
<accession>A0A0C3CG92</accession>
<dbReference type="Pfam" id="PF12937">
    <property type="entry name" value="F-box-like"/>
    <property type="match status" value="1"/>
</dbReference>
<dbReference type="AlphaFoldDB" id="A0A0C3CG92"/>
<keyword evidence="3" id="KW-1185">Reference proteome</keyword>
<dbReference type="Proteomes" id="UP000053424">
    <property type="component" value="Unassembled WGS sequence"/>
</dbReference>
<sequence>MTVLSSRCNASKVLRPERCVVLDGKPCAACTEDIELEKQIGELETLIYELYNRRRALRTVMNDNHDHLIHNFPPEIVSHIFVLYATPNVSTHKNKRSTPLRLGAVCRKWRQLAWATPRLWSSLALDFTFGKNDPLHSLHLIDEWLERSASLPLTIRYDDRSAHPQAANILNKHSARWHDVHFDIAVHHLHHLNSPSQGNSSCLLVLRYPFQFSVRPFDFPPFRATELALKSVPVPHVNITWNNITVAFLYDICVDQCIEVIRRAPLLRTFRLQAIKPLSHIFPLPNARILHPQVRSFELSENSSNVVATLDSLSFPSLEEWINDDYSQLWNGPELPEKMTSFIRCSPSLKIFKINIDHISCHRIIEGLHHFSTIEVLGLHSVLHRFRIIQLLDALCAPTQSQSPLFLPHLQSLEFVSKIYFPWESLPQIFSSSRWRSLRVKVNTRSGGHDTEVKTAEVLGELMEGFDLSIGKIDEPEWYY</sequence>